<evidence type="ECO:0000256" key="1">
    <source>
        <dbReference type="ARBA" id="ARBA00005298"/>
    </source>
</evidence>
<dbReference type="InterPro" id="IPR014752">
    <property type="entry name" value="Arrestin-like_C"/>
</dbReference>
<name>A0A0M4ET18_DROBS</name>
<dbReference type="SUPFAM" id="SSF81296">
    <property type="entry name" value="E set domains"/>
    <property type="match status" value="1"/>
</dbReference>
<evidence type="ECO:0000313" key="3">
    <source>
        <dbReference type="EMBL" id="ALC47985.1"/>
    </source>
</evidence>
<dbReference type="OrthoDB" id="2333384at2759"/>
<reference evidence="3 4" key="1">
    <citation type="submission" date="2015-08" db="EMBL/GenBank/DDBJ databases">
        <title>Ancestral chromatin configuration constrains chromatin evolution on differentiating sex chromosomes in Drosophila.</title>
        <authorList>
            <person name="Zhou Q."/>
            <person name="Bachtrog D."/>
        </authorList>
    </citation>
    <scope>NUCLEOTIDE SEQUENCE [LARGE SCALE GENOMIC DNA]</scope>
    <source>
        <tissue evidence="3">Whole larvae</tissue>
    </source>
</reference>
<dbReference type="PANTHER" id="PTHR11188">
    <property type="entry name" value="ARRESTIN DOMAIN CONTAINING PROTEIN"/>
    <property type="match status" value="1"/>
</dbReference>
<sequence length="362" mass="40614">MRIKCHFNLSRLPAVYYTGEQISGTLALTVKKKPIALKGITISLCGTSNVSWHEPAAHAVLQVEHNDSTLAQAEPPAGIDYTAQKVHIEQFQKLSGALILQPGWTDLGNFEFTLPNKLPGSCSLPLGSISYALLVKLERVSKPEKIYQQKLCIRKHIEFFELNAGHCESAALRLSLHRSVFVPGQRIIYRLQAKEPARIFQSQTRLCQCISYASQQPVAKINQVVRVLIASTEPTDALRLPRLAPLMSQQLEEPIQISYYLETLSNCSDPLKIPLYVGSVAPLVVDQQLACTDFTRAGCYVNLGLTEIEPMFYSMRQLLPINNYSQETNALGLPQKLKLLQLQKKQSYVHLAIRHFYKSLFP</sequence>
<dbReference type="AlphaFoldDB" id="A0A0M4ET18"/>
<dbReference type="InterPro" id="IPR011021">
    <property type="entry name" value="Arrestin-like_N"/>
</dbReference>
<dbReference type="EMBL" id="CP012526">
    <property type="protein sequence ID" value="ALC47985.1"/>
    <property type="molecule type" value="Genomic_DNA"/>
</dbReference>
<accession>A0A0M4ET18</accession>
<evidence type="ECO:0000259" key="2">
    <source>
        <dbReference type="Pfam" id="PF00339"/>
    </source>
</evidence>
<keyword evidence="4" id="KW-1185">Reference proteome</keyword>
<protein>
    <submittedName>
        <fullName evidence="3">CG18268</fullName>
    </submittedName>
</protein>
<dbReference type="Proteomes" id="UP000494163">
    <property type="component" value="Chromosome 3R"/>
</dbReference>
<dbReference type="PANTHER" id="PTHR11188:SF167">
    <property type="entry name" value="ARRESTIN C-TERMINAL-LIKE DOMAIN-CONTAINING PROTEIN-RELATED"/>
    <property type="match status" value="1"/>
</dbReference>
<evidence type="ECO:0000313" key="4">
    <source>
        <dbReference type="Proteomes" id="UP000494163"/>
    </source>
</evidence>
<gene>
    <name evidence="3" type="ORF">Dbus_chr3Rg2735</name>
</gene>
<dbReference type="InterPro" id="IPR050357">
    <property type="entry name" value="Arrestin_domain-protein"/>
</dbReference>
<dbReference type="OMA" id="CEFNLSR"/>
<comment type="similarity">
    <text evidence="1">Belongs to the arrestin family.</text>
</comment>
<proteinExistence type="inferred from homology"/>
<organism evidence="3 4">
    <name type="scientific">Drosophila busckii</name>
    <name type="common">Fruit fly</name>
    <dbReference type="NCBI Taxonomy" id="30019"/>
    <lineage>
        <taxon>Eukaryota</taxon>
        <taxon>Metazoa</taxon>
        <taxon>Ecdysozoa</taxon>
        <taxon>Arthropoda</taxon>
        <taxon>Hexapoda</taxon>
        <taxon>Insecta</taxon>
        <taxon>Pterygota</taxon>
        <taxon>Neoptera</taxon>
        <taxon>Endopterygota</taxon>
        <taxon>Diptera</taxon>
        <taxon>Brachycera</taxon>
        <taxon>Muscomorpha</taxon>
        <taxon>Ephydroidea</taxon>
        <taxon>Drosophilidae</taxon>
        <taxon>Drosophila</taxon>
    </lineage>
</organism>
<dbReference type="GO" id="GO:0015031">
    <property type="term" value="P:protein transport"/>
    <property type="evidence" value="ECO:0007669"/>
    <property type="project" value="TreeGrafter"/>
</dbReference>
<dbReference type="Pfam" id="PF00339">
    <property type="entry name" value="Arrestin_N"/>
    <property type="match status" value="1"/>
</dbReference>
<dbReference type="InterPro" id="IPR014756">
    <property type="entry name" value="Ig_E-set"/>
</dbReference>
<dbReference type="GO" id="GO:0005737">
    <property type="term" value="C:cytoplasm"/>
    <property type="evidence" value="ECO:0007669"/>
    <property type="project" value="TreeGrafter"/>
</dbReference>
<dbReference type="Gene3D" id="2.60.40.640">
    <property type="match status" value="1"/>
</dbReference>
<feature type="domain" description="Arrestin-like N-terminal" evidence="2">
    <location>
        <begin position="5"/>
        <end position="155"/>
    </location>
</feature>
<dbReference type="STRING" id="30019.A0A0M4ET18"/>